<gene>
    <name evidence="8" type="ORF">FMM06_08705</name>
</gene>
<comment type="caution">
    <text evidence="8">The sequence shown here is derived from an EMBL/GenBank/DDBJ whole genome shotgun (WGS) entry which is preliminary data.</text>
</comment>
<evidence type="ECO:0000256" key="5">
    <source>
        <dbReference type="ARBA" id="ARBA00022801"/>
    </source>
</evidence>
<dbReference type="GO" id="GO:0004177">
    <property type="term" value="F:aminopeptidase activity"/>
    <property type="evidence" value="ECO:0007669"/>
    <property type="project" value="UniProtKB-KW"/>
</dbReference>
<dbReference type="GO" id="GO:0008235">
    <property type="term" value="F:metalloexopeptidase activity"/>
    <property type="evidence" value="ECO:0007669"/>
    <property type="project" value="InterPro"/>
</dbReference>
<dbReference type="PANTHER" id="PTHR12147">
    <property type="entry name" value="METALLOPEPTIDASE M28 FAMILY MEMBER"/>
    <property type="match status" value="1"/>
</dbReference>
<sequence>MLIALTAAVALAAAPVSPARIKEHVRVLSSDAFAGRGPGEAGEAKTIAYLSKAFAAAGFEPGGENGGWTQAVPLVRLDRQPGATMSLGFGGKVRPLALGRDATLAFRTPGRTELTNAPLVFAGFGVVDAKRGWDAYAGVDMAGKVALILANDPDFEGGRDLGFDGRRMALAGRFGSKVEAALRAGAVAVLVIHEAAAASYPFTQVGSGDALPQMVSAPGPTPSALKASGWLSLETATALLASGGFDLAALKTRARDPGFRALALPGATLSLDGTLRATPVISHNVIGRLPGAVRPAETVLYGAHWDANGTNGPDAKGDAIRNGAIDNATGTAELIEVARAFGQGKRPARSIVVAAWTAEEKGLLGADYYVRHPLYPLATTALVINLDPHVVLPAARNIELIGGGRTPVEGDLTRVAAARGLRVDPEPEPEAGWYFRSDHYPFARAGVPAIAFRAGRDLKVGGVKAGQRSVAAYNQSRYHQPSDAFDARWTFAGTLQEATVAFDLGVEVANGTAWPGWNAGVDYGVVRAATAAERK</sequence>
<evidence type="ECO:0000256" key="6">
    <source>
        <dbReference type="ARBA" id="ARBA00022833"/>
    </source>
</evidence>
<keyword evidence="5" id="KW-0378">Hydrolase</keyword>
<accession>A0A552UIX1</accession>
<keyword evidence="4" id="KW-0732">Signal</keyword>
<dbReference type="InterPro" id="IPR007484">
    <property type="entry name" value="Peptidase_M28"/>
</dbReference>
<dbReference type="Gene3D" id="3.40.630.10">
    <property type="entry name" value="Zn peptidases"/>
    <property type="match status" value="1"/>
</dbReference>
<dbReference type="EMBL" id="VJWA01000001">
    <property type="protein sequence ID" value="TRW18168.1"/>
    <property type="molecule type" value="Genomic_DNA"/>
</dbReference>
<dbReference type="OrthoDB" id="9778250at2"/>
<evidence type="ECO:0000256" key="4">
    <source>
        <dbReference type="ARBA" id="ARBA00022729"/>
    </source>
</evidence>
<evidence type="ECO:0000313" key="8">
    <source>
        <dbReference type="EMBL" id="TRW18168.1"/>
    </source>
</evidence>
<reference evidence="8 9" key="1">
    <citation type="submission" date="2019-07" db="EMBL/GenBank/DDBJ databases">
        <title>Novel species isolated from glacier.</title>
        <authorList>
            <person name="Liu Q."/>
            <person name="Xin Y.-H."/>
        </authorList>
    </citation>
    <scope>NUCLEOTIDE SEQUENCE [LARGE SCALE GENOMIC DNA]</scope>
    <source>
        <strain evidence="8 9">LB1R16</strain>
    </source>
</reference>
<keyword evidence="2" id="KW-0645">Protease</keyword>
<keyword evidence="1" id="KW-0031">Aminopeptidase</keyword>
<evidence type="ECO:0000259" key="7">
    <source>
        <dbReference type="Pfam" id="PF04389"/>
    </source>
</evidence>
<keyword evidence="6" id="KW-0862">Zinc</keyword>
<dbReference type="RefSeq" id="WP_144236861.1">
    <property type="nucleotide sequence ID" value="NZ_VJWA01000001.1"/>
</dbReference>
<proteinExistence type="predicted"/>
<feature type="domain" description="Peptidase M28" evidence="7">
    <location>
        <begin position="284"/>
        <end position="498"/>
    </location>
</feature>
<name>A0A552UIX1_9SPHN</name>
<dbReference type="SUPFAM" id="SSF52025">
    <property type="entry name" value="PA domain"/>
    <property type="match status" value="1"/>
</dbReference>
<dbReference type="Proteomes" id="UP000317894">
    <property type="component" value="Unassembled WGS sequence"/>
</dbReference>
<dbReference type="GO" id="GO:0006508">
    <property type="term" value="P:proteolysis"/>
    <property type="evidence" value="ECO:0007669"/>
    <property type="project" value="UniProtKB-KW"/>
</dbReference>
<evidence type="ECO:0000256" key="3">
    <source>
        <dbReference type="ARBA" id="ARBA00022723"/>
    </source>
</evidence>
<organism evidence="8 9">
    <name type="scientific">Glacieibacterium frigidum</name>
    <dbReference type="NCBI Taxonomy" id="2593303"/>
    <lineage>
        <taxon>Bacteria</taxon>
        <taxon>Pseudomonadati</taxon>
        <taxon>Pseudomonadota</taxon>
        <taxon>Alphaproteobacteria</taxon>
        <taxon>Sphingomonadales</taxon>
        <taxon>Sphingosinicellaceae</taxon>
        <taxon>Glacieibacterium</taxon>
    </lineage>
</organism>
<evidence type="ECO:0000313" key="9">
    <source>
        <dbReference type="Proteomes" id="UP000317894"/>
    </source>
</evidence>
<protein>
    <submittedName>
        <fullName evidence="8">M28 family peptidase</fullName>
    </submittedName>
</protein>
<evidence type="ECO:0000256" key="1">
    <source>
        <dbReference type="ARBA" id="ARBA00022438"/>
    </source>
</evidence>
<dbReference type="InterPro" id="IPR046450">
    <property type="entry name" value="PA_dom_sf"/>
</dbReference>
<dbReference type="Gene3D" id="3.50.30.30">
    <property type="match status" value="1"/>
</dbReference>
<dbReference type="InterPro" id="IPR045175">
    <property type="entry name" value="M28_fam"/>
</dbReference>
<dbReference type="Pfam" id="PF04389">
    <property type="entry name" value="Peptidase_M28"/>
    <property type="match status" value="1"/>
</dbReference>
<dbReference type="GO" id="GO:0046872">
    <property type="term" value="F:metal ion binding"/>
    <property type="evidence" value="ECO:0007669"/>
    <property type="project" value="UniProtKB-KW"/>
</dbReference>
<dbReference type="SUPFAM" id="SSF53187">
    <property type="entry name" value="Zn-dependent exopeptidases"/>
    <property type="match status" value="1"/>
</dbReference>
<keyword evidence="9" id="KW-1185">Reference proteome</keyword>
<dbReference type="AlphaFoldDB" id="A0A552UIX1"/>
<dbReference type="PANTHER" id="PTHR12147:SF56">
    <property type="entry name" value="AMINOPEPTIDASE YDR415C-RELATED"/>
    <property type="match status" value="1"/>
</dbReference>
<evidence type="ECO:0000256" key="2">
    <source>
        <dbReference type="ARBA" id="ARBA00022670"/>
    </source>
</evidence>
<keyword evidence="3" id="KW-0479">Metal-binding</keyword>